<keyword evidence="10" id="KW-1185">Reference proteome</keyword>
<feature type="transmembrane region" description="Helical" evidence="7">
    <location>
        <begin position="359"/>
        <end position="380"/>
    </location>
</feature>
<feature type="transmembrane region" description="Helical" evidence="7">
    <location>
        <begin position="129"/>
        <end position="151"/>
    </location>
</feature>
<keyword evidence="4 7" id="KW-0812">Transmembrane</keyword>
<dbReference type="Proteomes" id="UP001595733">
    <property type="component" value="Unassembled WGS sequence"/>
</dbReference>
<feature type="transmembrane region" description="Helical" evidence="7">
    <location>
        <begin position="201"/>
        <end position="223"/>
    </location>
</feature>
<evidence type="ECO:0000313" key="9">
    <source>
        <dbReference type="EMBL" id="MFC4355862.1"/>
    </source>
</evidence>
<evidence type="ECO:0000256" key="2">
    <source>
        <dbReference type="ARBA" id="ARBA00022448"/>
    </source>
</evidence>
<feature type="transmembrane region" description="Helical" evidence="7">
    <location>
        <begin position="71"/>
        <end position="89"/>
    </location>
</feature>
<keyword evidence="5 7" id="KW-1133">Transmembrane helix</keyword>
<feature type="domain" description="Major facilitator superfamily (MFS) profile" evidence="8">
    <location>
        <begin position="4"/>
        <end position="385"/>
    </location>
</feature>
<dbReference type="InterPro" id="IPR050171">
    <property type="entry name" value="MFS_Transporters"/>
</dbReference>
<dbReference type="SUPFAM" id="SSF103473">
    <property type="entry name" value="MFS general substrate transporter"/>
    <property type="match status" value="1"/>
</dbReference>
<evidence type="ECO:0000259" key="8">
    <source>
        <dbReference type="PROSITE" id="PS50850"/>
    </source>
</evidence>
<sequence>MPKSVWLLVIGMLINVTGNSLLWPLNTIYMNEYLGKSLSVAGLVLMGNAAAGIVGNLLGGWMFDKVGGYKAIMLGITITLVALIGLNFWHGWPHYVWFMILIGLGGGIVFPSMYALVGTTWPEGGRKGFNAIYLAVNVGVALGPAAAGIIASYSFDYLFTANMLMYIPFFFLALVAYKGYDRRAVASTNVVQESSRIDRKAPFYALLLISGAYLLAWVGYVQWQTTISTYTQEIGISLKQYSLLWTINGAMIVLAQPLIAPLVKRLENRIKLQMVVGLVIMFSSFIVVAFAEEFSMFVVSMVILTLGEMFVWPAVPTIANQLAPEGKIGFYQGIVNSTATIGRMIGPLAGGILADVYGMSFMLLFITLFVGAAIIPALLYDRPLRQESSD</sequence>
<proteinExistence type="predicted"/>
<feature type="transmembrane region" description="Helical" evidence="7">
    <location>
        <begin position="243"/>
        <end position="263"/>
    </location>
</feature>
<keyword evidence="6 7" id="KW-0472">Membrane</keyword>
<dbReference type="PROSITE" id="PS50850">
    <property type="entry name" value="MFS"/>
    <property type="match status" value="1"/>
</dbReference>
<dbReference type="InterPro" id="IPR020846">
    <property type="entry name" value="MFS_dom"/>
</dbReference>
<evidence type="ECO:0000313" key="10">
    <source>
        <dbReference type="Proteomes" id="UP001595733"/>
    </source>
</evidence>
<gene>
    <name evidence="9" type="ORF">ACFO0S_12450</name>
</gene>
<dbReference type="InterPro" id="IPR011701">
    <property type="entry name" value="MFS"/>
</dbReference>
<feature type="transmembrane region" description="Helical" evidence="7">
    <location>
        <begin position="37"/>
        <end position="59"/>
    </location>
</feature>
<feature type="transmembrane region" description="Helical" evidence="7">
    <location>
        <begin position="275"/>
        <end position="291"/>
    </location>
</feature>
<dbReference type="Gene3D" id="1.20.1250.20">
    <property type="entry name" value="MFS general substrate transporter like domains"/>
    <property type="match status" value="2"/>
</dbReference>
<feature type="transmembrane region" description="Helical" evidence="7">
    <location>
        <begin position="95"/>
        <end position="117"/>
    </location>
</feature>
<evidence type="ECO:0000256" key="1">
    <source>
        <dbReference type="ARBA" id="ARBA00004651"/>
    </source>
</evidence>
<dbReference type="PANTHER" id="PTHR23517:SF10">
    <property type="entry name" value="MAJOR FACILITATOR SUPERFAMILY (MFS) PROFILE DOMAIN-CONTAINING PROTEIN"/>
    <property type="match status" value="1"/>
</dbReference>
<evidence type="ECO:0000256" key="6">
    <source>
        <dbReference type="ARBA" id="ARBA00023136"/>
    </source>
</evidence>
<protein>
    <submittedName>
        <fullName evidence="9">MDR family MFS transporter</fullName>
    </submittedName>
</protein>
<feature type="transmembrane region" description="Helical" evidence="7">
    <location>
        <begin position="5"/>
        <end position="25"/>
    </location>
</feature>
<dbReference type="InterPro" id="IPR036259">
    <property type="entry name" value="MFS_trans_sf"/>
</dbReference>
<evidence type="ECO:0000256" key="4">
    <source>
        <dbReference type="ARBA" id="ARBA00022692"/>
    </source>
</evidence>
<evidence type="ECO:0000256" key="3">
    <source>
        <dbReference type="ARBA" id="ARBA00022475"/>
    </source>
</evidence>
<feature type="transmembrane region" description="Helical" evidence="7">
    <location>
        <begin position="157"/>
        <end position="180"/>
    </location>
</feature>
<comment type="subcellular location">
    <subcellularLocation>
        <location evidence="1">Cell membrane</location>
        <topology evidence="1">Multi-pass membrane protein</topology>
    </subcellularLocation>
</comment>
<dbReference type="Pfam" id="PF07690">
    <property type="entry name" value="MFS_1"/>
    <property type="match status" value="2"/>
</dbReference>
<dbReference type="CDD" id="cd17329">
    <property type="entry name" value="MFS_MdtH_MDR_like"/>
    <property type="match status" value="1"/>
</dbReference>
<keyword evidence="2" id="KW-0813">Transport</keyword>
<name>A0ABV8UX15_9BACL</name>
<dbReference type="EMBL" id="JBHSEF010000026">
    <property type="protein sequence ID" value="MFC4355862.1"/>
    <property type="molecule type" value="Genomic_DNA"/>
</dbReference>
<accession>A0ABV8UX15</accession>
<dbReference type="PANTHER" id="PTHR23517">
    <property type="entry name" value="RESISTANCE PROTEIN MDTM, PUTATIVE-RELATED-RELATED"/>
    <property type="match status" value="1"/>
</dbReference>
<dbReference type="RefSeq" id="WP_378142424.1">
    <property type="nucleotide sequence ID" value="NZ_JBHSEF010000026.1"/>
</dbReference>
<organism evidence="9 10">
    <name type="scientific">Chryseomicrobium palamuruense</name>
    <dbReference type="NCBI Taxonomy" id="682973"/>
    <lineage>
        <taxon>Bacteria</taxon>
        <taxon>Bacillati</taxon>
        <taxon>Bacillota</taxon>
        <taxon>Bacilli</taxon>
        <taxon>Bacillales</taxon>
        <taxon>Caryophanaceae</taxon>
        <taxon>Chryseomicrobium</taxon>
    </lineage>
</organism>
<comment type="caution">
    <text evidence="9">The sequence shown here is derived from an EMBL/GenBank/DDBJ whole genome shotgun (WGS) entry which is preliminary data.</text>
</comment>
<reference evidence="10" key="1">
    <citation type="journal article" date="2019" name="Int. J. Syst. Evol. Microbiol.">
        <title>The Global Catalogue of Microorganisms (GCM) 10K type strain sequencing project: providing services to taxonomists for standard genome sequencing and annotation.</title>
        <authorList>
            <consortium name="The Broad Institute Genomics Platform"/>
            <consortium name="The Broad Institute Genome Sequencing Center for Infectious Disease"/>
            <person name="Wu L."/>
            <person name="Ma J."/>
        </authorList>
    </citation>
    <scope>NUCLEOTIDE SEQUENCE [LARGE SCALE GENOMIC DNA]</scope>
    <source>
        <strain evidence="10">CCUG 50353</strain>
    </source>
</reference>
<evidence type="ECO:0000256" key="5">
    <source>
        <dbReference type="ARBA" id="ARBA00022989"/>
    </source>
</evidence>
<keyword evidence="3" id="KW-1003">Cell membrane</keyword>
<evidence type="ECO:0000256" key="7">
    <source>
        <dbReference type="SAM" id="Phobius"/>
    </source>
</evidence>